<protein>
    <submittedName>
        <fullName evidence="1">Uncharacterized protein</fullName>
    </submittedName>
</protein>
<name>A0AAE0ZA24_9GAST</name>
<evidence type="ECO:0000313" key="2">
    <source>
        <dbReference type="Proteomes" id="UP001283361"/>
    </source>
</evidence>
<dbReference type="Proteomes" id="UP001283361">
    <property type="component" value="Unassembled WGS sequence"/>
</dbReference>
<evidence type="ECO:0000313" key="1">
    <source>
        <dbReference type="EMBL" id="KAK3765513.1"/>
    </source>
</evidence>
<sequence length="105" mass="12397">MDDKKRVMQSLFEWKFKTNRKTAYIPVLSQYLRGLTRSRPQSAGLPHGSRWEQRYGRDTQHCCHELHTLYYDLNSMAPIKTVVQQCLQNPEYFVTVNSILSPYSI</sequence>
<organism evidence="1 2">
    <name type="scientific">Elysia crispata</name>
    <name type="common">lettuce slug</name>
    <dbReference type="NCBI Taxonomy" id="231223"/>
    <lineage>
        <taxon>Eukaryota</taxon>
        <taxon>Metazoa</taxon>
        <taxon>Spiralia</taxon>
        <taxon>Lophotrochozoa</taxon>
        <taxon>Mollusca</taxon>
        <taxon>Gastropoda</taxon>
        <taxon>Heterobranchia</taxon>
        <taxon>Euthyneura</taxon>
        <taxon>Panpulmonata</taxon>
        <taxon>Sacoglossa</taxon>
        <taxon>Placobranchoidea</taxon>
        <taxon>Plakobranchidae</taxon>
        <taxon>Elysia</taxon>
    </lineage>
</organism>
<reference evidence="1" key="1">
    <citation type="journal article" date="2023" name="G3 (Bethesda)">
        <title>A reference genome for the long-term kleptoplast-retaining sea slug Elysia crispata morphotype clarki.</title>
        <authorList>
            <person name="Eastman K.E."/>
            <person name="Pendleton A.L."/>
            <person name="Shaikh M.A."/>
            <person name="Suttiyut T."/>
            <person name="Ogas R."/>
            <person name="Tomko P."/>
            <person name="Gavelis G."/>
            <person name="Widhalm J.R."/>
            <person name="Wisecaver J.H."/>
        </authorList>
    </citation>
    <scope>NUCLEOTIDE SEQUENCE</scope>
    <source>
        <strain evidence="1">ECLA1</strain>
    </source>
</reference>
<keyword evidence="2" id="KW-1185">Reference proteome</keyword>
<dbReference type="EMBL" id="JAWDGP010004298">
    <property type="protein sequence ID" value="KAK3765513.1"/>
    <property type="molecule type" value="Genomic_DNA"/>
</dbReference>
<proteinExistence type="predicted"/>
<dbReference type="AlphaFoldDB" id="A0AAE0ZA24"/>
<accession>A0AAE0ZA24</accession>
<comment type="caution">
    <text evidence="1">The sequence shown here is derived from an EMBL/GenBank/DDBJ whole genome shotgun (WGS) entry which is preliminary data.</text>
</comment>
<gene>
    <name evidence="1" type="ORF">RRG08_054037</name>
</gene>